<sequence>MSEPTASPELPLTGGCNCGAVRFEVRAPFESAGYCHCTRCQRRTGAAASPAGVADSDAVVVISGAEHVRSWEPADGWPKSFCVLCGSHLFAGHPGEGDGVGVRLGAIDGDPGIRPQWHQFVASAPVWEPLPDDGLPRFDGRRPD</sequence>
<dbReference type="PANTHER" id="PTHR33337:SF40">
    <property type="entry name" value="CENP-V_GFA DOMAIN-CONTAINING PROTEIN-RELATED"/>
    <property type="match status" value="1"/>
</dbReference>
<feature type="domain" description="CENP-V/GFA" evidence="5">
    <location>
        <begin position="12"/>
        <end position="118"/>
    </location>
</feature>
<dbReference type="InterPro" id="IPR006913">
    <property type="entry name" value="CENP-V/GFA"/>
</dbReference>
<evidence type="ECO:0000313" key="7">
    <source>
        <dbReference type="Proteomes" id="UP001284601"/>
    </source>
</evidence>
<comment type="caution">
    <text evidence="6">The sequence shown here is derived from an EMBL/GenBank/DDBJ whole genome shotgun (WGS) entry which is preliminary data.</text>
</comment>
<dbReference type="Gene3D" id="3.90.1590.10">
    <property type="entry name" value="glutathione-dependent formaldehyde- activating enzyme (gfa)"/>
    <property type="match status" value="1"/>
</dbReference>
<accession>A0ABU4HMC4</accession>
<dbReference type="RefSeq" id="WP_318596717.1">
    <property type="nucleotide sequence ID" value="NZ_JAWSTH010000017.1"/>
</dbReference>
<comment type="similarity">
    <text evidence="1">Belongs to the Gfa family.</text>
</comment>
<dbReference type="InterPro" id="IPR011057">
    <property type="entry name" value="Mss4-like_sf"/>
</dbReference>
<evidence type="ECO:0000256" key="3">
    <source>
        <dbReference type="ARBA" id="ARBA00022833"/>
    </source>
</evidence>
<keyword evidence="2" id="KW-0479">Metal-binding</keyword>
<gene>
    <name evidence="6" type="ORF">R7226_08875</name>
</gene>
<evidence type="ECO:0000313" key="6">
    <source>
        <dbReference type="EMBL" id="MDW5594448.1"/>
    </source>
</evidence>
<name>A0ABU4HMC4_9ACTN</name>
<keyword evidence="3" id="KW-0862">Zinc</keyword>
<dbReference type="PROSITE" id="PS51891">
    <property type="entry name" value="CENP_V_GFA"/>
    <property type="match status" value="1"/>
</dbReference>
<keyword evidence="7" id="KW-1185">Reference proteome</keyword>
<reference evidence="7" key="1">
    <citation type="submission" date="2023-07" db="EMBL/GenBank/DDBJ databases">
        <title>Conexibacter stalactiti sp. nov., isolated from stalactites in a lava cave and emended description of the genus Conexibacter.</title>
        <authorList>
            <person name="Lee S.D."/>
        </authorList>
    </citation>
    <scope>NUCLEOTIDE SEQUENCE [LARGE SCALE GENOMIC DNA]</scope>
    <source>
        <strain evidence="7">KCTC 39840</strain>
    </source>
</reference>
<proteinExistence type="inferred from homology"/>
<evidence type="ECO:0000256" key="2">
    <source>
        <dbReference type="ARBA" id="ARBA00022723"/>
    </source>
</evidence>
<dbReference type="EMBL" id="JAWSTH010000017">
    <property type="protein sequence ID" value="MDW5594448.1"/>
    <property type="molecule type" value="Genomic_DNA"/>
</dbReference>
<keyword evidence="4" id="KW-0456">Lyase</keyword>
<dbReference type="SUPFAM" id="SSF51316">
    <property type="entry name" value="Mss4-like"/>
    <property type="match status" value="1"/>
</dbReference>
<dbReference type="Proteomes" id="UP001284601">
    <property type="component" value="Unassembled WGS sequence"/>
</dbReference>
<dbReference type="PANTHER" id="PTHR33337">
    <property type="entry name" value="GFA DOMAIN-CONTAINING PROTEIN"/>
    <property type="match status" value="1"/>
</dbReference>
<evidence type="ECO:0000256" key="4">
    <source>
        <dbReference type="ARBA" id="ARBA00023239"/>
    </source>
</evidence>
<dbReference type="Pfam" id="PF04828">
    <property type="entry name" value="GFA"/>
    <property type="match status" value="1"/>
</dbReference>
<protein>
    <submittedName>
        <fullName evidence="6">GFA family protein</fullName>
    </submittedName>
</protein>
<evidence type="ECO:0000256" key="1">
    <source>
        <dbReference type="ARBA" id="ARBA00005495"/>
    </source>
</evidence>
<evidence type="ECO:0000259" key="5">
    <source>
        <dbReference type="PROSITE" id="PS51891"/>
    </source>
</evidence>
<organism evidence="6 7">
    <name type="scientific">Conexibacter stalactiti</name>
    <dbReference type="NCBI Taxonomy" id="1940611"/>
    <lineage>
        <taxon>Bacteria</taxon>
        <taxon>Bacillati</taxon>
        <taxon>Actinomycetota</taxon>
        <taxon>Thermoleophilia</taxon>
        <taxon>Solirubrobacterales</taxon>
        <taxon>Conexibacteraceae</taxon>
        <taxon>Conexibacter</taxon>
    </lineage>
</organism>